<sequence>MPAEITLPVHVRVGDHIEARFGDITVQLADGGVPLSGVRTQLAAFLREAADVLENPSEDDDEQEEVPDAPADR</sequence>
<evidence type="ECO:0000256" key="1">
    <source>
        <dbReference type="SAM" id="MobiDB-lite"/>
    </source>
</evidence>
<evidence type="ECO:0000313" key="3">
    <source>
        <dbReference type="Proteomes" id="UP001165270"/>
    </source>
</evidence>
<proteinExistence type="predicted"/>
<name>A0ABS9XE03_9ACTN</name>
<reference evidence="2" key="1">
    <citation type="submission" date="2022-03" db="EMBL/GenBank/DDBJ databases">
        <title>Streptomyces 7R015 and 7R016 isolated from Barleria lupulina in Thailand.</title>
        <authorList>
            <person name="Kanchanasin P."/>
            <person name="Phongsopitanun W."/>
            <person name="Tanasupawat S."/>
        </authorList>
    </citation>
    <scope>NUCLEOTIDE SEQUENCE</scope>
    <source>
        <strain evidence="2">7R016</strain>
    </source>
</reference>
<dbReference type="RefSeq" id="WP_242709350.1">
    <property type="nucleotide sequence ID" value="NZ_JALDAX010000003.1"/>
</dbReference>
<organism evidence="2 3">
    <name type="scientific">Streptomyces spinosisporus</name>
    <dbReference type="NCBI Taxonomy" id="2927582"/>
    <lineage>
        <taxon>Bacteria</taxon>
        <taxon>Bacillati</taxon>
        <taxon>Actinomycetota</taxon>
        <taxon>Actinomycetes</taxon>
        <taxon>Kitasatosporales</taxon>
        <taxon>Streptomycetaceae</taxon>
        <taxon>Streptomyces</taxon>
    </lineage>
</organism>
<dbReference type="EMBL" id="JALDAX010000003">
    <property type="protein sequence ID" value="MCI3240281.1"/>
    <property type="molecule type" value="Genomic_DNA"/>
</dbReference>
<comment type="caution">
    <text evidence="2">The sequence shown here is derived from an EMBL/GenBank/DDBJ whole genome shotgun (WGS) entry which is preliminary data.</text>
</comment>
<dbReference type="Proteomes" id="UP001165270">
    <property type="component" value="Unassembled WGS sequence"/>
</dbReference>
<keyword evidence="3" id="KW-1185">Reference proteome</keyword>
<protein>
    <submittedName>
        <fullName evidence="2">Uncharacterized protein</fullName>
    </submittedName>
</protein>
<feature type="compositionally biased region" description="Acidic residues" evidence="1">
    <location>
        <begin position="56"/>
        <end position="67"/>
    </location>
</feature>
<evidence type="ECO:0000313" key="2">
    <source>
        <dbReference type="EMBL" id="MCI3240281.1"/>
    </source>
</evidence>
<gene>
    <name evidence="2" type="ORF">MQN93_11155</name>
</gene>
<accession>A0ABS9XE03</accession>
<feature type="region of interest" description="Disordered" evidence="1">
    <location>
        <begin position="51"/>
        <end position="73"/>
    </location>
</feature>